<dbReference type="PANTHER" id="PTHR43102:SF2">
    <property type="entry name" value="GAF DOMAIN-CONTAINING PROTEIN"/>
    <property type="match status" value="1"/>
</dbReference>
<protein>
    <submittedName>
        <fullName evidence="2">GAF domain-containing protein</fullName>
    </submittedName>
</protein>
<name>A0ABV8J3M9_9ACTN</name>
<accession>A0ABV8J3M9</accession>
<evidence type="ECO:0000313" key="3">
    <source>
        <dbReference type="Proteomes" id="UP001595867"/>
    </source>
</evidence>
<reference evidence="3" key="1">
    <citation type="journal article" date="2019" name="Int. J. Syst. Evol. Microbiol.">
        <title>The Global Catalogue of Microorganisms (GCM) 10K type strain sequencing project: providing services to taxonomists for standard genome sequencing and annotation.</title>
        <authorList>
            <consortium name="The Broad Institute Genomics Platform"/>
            <consortium name="The Broad Institute Genome Sequencing Center for Infectious Disease"/>
            <person name="Wu L."/>
            <person name="Ma J."/>
        </authorList>
    </citation>
    <scope>NUCLEOTIDE SEQUENCE [LARGE SCALE GENOMIC DNA]</scope>
    <source>
        <strain evidence="3">TBRC 5832</strain>
    </source>
</reference>
<dbReference type="InterPro" id="IPR003018">
    <property type="entry name" value="GAF"/>
</dbReference>
<dbReference type="RefSeq" id="WP_378072067.1">
    <property type="nucleotide sequence ID" value="NZ_JBHSBL010000027.1"/>
</dbReference>
<evidence type="ECO:0000259" key="1">
    <source>
        <dbReference type="Pfam" id="PF01590"/>
    </source>
</evidence>
<dbReference type="InterPro" id="IPR029016">
    <property type="entry name" value="GAF-like_dom_sf"/>
</dbReference>
<keyword evidence="3" id="KW-1185">Reference proteome</keyword>
<evidence type="ECO:0000313" key="2">
    <source>
        <dbReference type="EMBL" id="MFC4071193.1"/>
    </source>
</evidence>
<comment type="caution">
    <text evidence="2">The sequence shown here is derived from an EMBL/GenBank/DDBJ whole genome shotgun (WGS) entry which is preliminary data.</text>
</comment>
<dbReference type="PANTHER" id="PTHR43102">
    <property type="entry name" value="SLR1143 PROTEIN"/>
    <property type="match status" value="1"/>
</dbReference>
<sequence length="169" mass="18139">MNTDLFDRLGVPERIREIAGYDLFDPDLRTSLDAIAQRSASLLEAPVSLVSVVLDTSQFILGSHGVAGWVADAQGTPAEWAMCTHTVLAGEPYCVVDGLSDPRHADNPFLQMTGLRSYLGVPLTGSGGHTLGAHCVIDARPRIFSDVDLAVLSDGAEKAMKLLCAYRLR</sequence>
<dbReference type="Gene3D" id="3.30.450.40">
    <property type="match status" value="1"/>
</dbReference>
<organism evidence="2 3">
    <name type="scientific">Actinoplanes subglobosus</name>
    <dbReference type="NCBI Taxonomy" id="1547892"/>
    <lineage>
        <taxon>Bacteria</taxon>
        <taxon>Bacillati</taxon>
        <taxon>Actinomycetota</taxon>
        <taxon>Actinomycetes</taxon>
        <taxon>Micromonosporales</taxon>
        <taxon>Micromonosporaceae</taxon>
        <taxon>Actinoplanes</taxon>
    </lineage>
</organism>
<dbReference type="Pfam" id="PF01590">
    <property type="entry name" value="GAF"/>
    <property type="match status" value="1"/>
</dbReference>
<dbReference type="SUPFAM" id="SSF55781">
    <property type="entry name" value="GAF domain-like"/>
    <property type="match status" value="1"/>
</dbReference>
<feature type="domain" description="GAF" evidence="1">
    <location>
        <begin position="27"/>
        <end position="157"/>
    </location>
</feature>
<proteinExistence type="predicted"/>
<dbReference type="EMBL" id="JBHSBL010000027">
    <property type="protein sequence ID" value="MFC4071193.1"/>
    <property type="molecule type" value="Genomic_DNA"/>
</dbReference>
<dbReference type="Proteomes" id="UP001595867">
    <property type="component" value="Unassembled WGS sequence"/>
</dbReference>
<gene>
    <name evidence="2" type="ORF">ACFO0C_40205</name>
</gene>